<organism evidence="1 2">
    <name type="scientific">Paenibacillus lycopersici</name>
    <dbReference type="NCBI Taxonomy" id="2704462"/>
    <lineage>
        <taxon>Bacteria</taxon>
        <taxon>Bacillati</taxon>
        <taxon>Bacillota</taxon>
        <taxon>Bacilli</taxon>
        <taxon>Bacillales</taxon>
        <taxon>Paenibacillaceae</taxon>
        <taxon>Paenibacillus</taxon>
    </lineage>
</organism>
<accession>A0A6C0G5T7</accession>
<reference evidence="1 2" key="1">
    <citation type="submission" date="2020-01" db="EMBL/GenBank/DDBJ databases">
        <title>Paenibacillus sp. nov., isolated from tomato rhizosphere.</title>
        <authorList>
            <person name="Weon H.-Y."/>
            <person name="Lee S.A."/>
        </authorList>
    </citation>
    <scope>NUCLEOTIDE SEQUENCE [LARGE SCALE GENOMIC DNA]</scope>
    <source>
        <strain evidence="1 2">12200R-189</strain>
    </source>
</reference>
<sequence length="125" mass="14509">MADQGRTALLASVSQAEKARVKQLLKELAQTKRFIAAFEEEAERLGAEQLEQYERCKREVKLIERAIPAIPDDEVRRIVDYRFVKGHSYTATVRFFGGCMSDRTVERKLNEGIAFVARMLRMWRN</sequence>
<dbReference type="Proteomes" id="UP000476064">
    <property type="component" value="Chromosome"/>
</dbReference>
<proteinExistence type="predicted"/>
<evidence type="ECO:0000313" key="2">
    <source>
        <dbReference type="Proteomes" id="UP000476064"/>
    </source>
</evidence>
<dbReference type="EMBL" id="CP048209">
    <property type="protein sequence ID" value="QHT63601.1"/>
    <property type="molecule type" value="Genomic_DNA"/>
</dbReference>
<dbReference type="KEGG" id="plyc:GXP70_29045"/>
<gene>
    <name evidence="1" type="ORF">GXP70_29045</name>
</gene>
<dbReference type="AlphaFoldDB" id="A0A6C0G5T7"/>
<keyword evidence="2" id="KW-1185">Reference proteome</keyword>
<protein>
    <submittedName>
        <fullName evidence="1">Uncharacterized protein</fullName>
    </submittedName>
</protein>
<name>A0A6C0G5T7_9BACL</name>
<evidence type="ECO:0000313" key="1">
    <source>
        <dbReference type="EMBL" id="QHT63601.1"/>
    </source>
</evidence>
<dbReference type="RefSeq" id="WP_162360161.1">
    <property type="nucleotide sequence ID" value="NZ_CP048209.1"/>
</dbReference>